<dbReference type="InterPro" id="IPR052146">
    <property type="entry name" value="HOT1"/>
</dbReference>
<dbReference type="Pfam" id="PF12550">
    <property type="entry name" value="GCR1_C"/>
    <property type="match status" value="1"/>
</dbReference>
<evidence type="ECO:0000259" key="2">
    <source>
        <dbReference type="Pfam" id="PF12550"/>
    </source>
</evidence>
<feature type="domain" description="Transcription activator GCR1-like" evidence="2">
    <location>
        <begin position="320"/>
        <end position="398"/>
    </location>
</feature>
<dbReference type="GO" id="GO:0060963">
    <property type="term" value="P:positive regulation of ribosomal protein gene transcription by RNA polymerase II"/>
    <property type="evidence" value="ECO:0007669"/>
    <property type="project" value="TreeGrafter"/>
</dbReference>
<name>A0AAN7WLR8_9SACH</name>
<sequence>MSTTNIKHNQDSLKMATVDHFHNNIHSIPDSSVPVPYDYHTHNHHQNSYGDNYLLFNPDDNDSLLGQERLSALGKRLMHYETMFHNLNNKMDQSFKKYDTIIQSQQKQIIELSSTLSILLNDQIKGAGPLKEKLSSTSTTGISSQIAYLDNTPQYHHHNHHNNPQQYQQTEVSSMINNTHILFNAHSTEDLLQEILSNETSSISTPITVTGTNPIGAQIDFQSQNVPIDMNASFAKEAYDPLNGSIEKYPNTASHSKDLPKPHSNNNNTDSIVLDRPLGRNTDVQVNSIPASMTHNEKRIRKIRYQANESLKELKPIHQFKFIRSPHSVKEIWQEYAEGVKGQPSVKEMDSRYHSAWRKDPAVSKRYSRRRVLCKAIENGLTKGYDLETVIELLENHRIMDQGRGTKQPLGWLCQPSNIPETFK</sequence>
<keyword evidence="4" id="KW-1185">Reference proteome</keyword>
<dbReference type="PANTHER" id="PTHR37784">
    <property type="entry name" value="PROTEIN MSN1"/>
    <property type="match status" value="1"/>
</dbReference>
<dbReference type="AlphaFoldDB" id="A0AAN7WLR8"/>
<comment type="caution">
    <text evidence="3">The sequence shown here is derived from an EMBL/GenBank/DDBJ whole genome shotgun (WGS) entry which is preliminary data.</text>
</comment>
<gene>
    <name evidence="3" type="ORF">RI543_004526</name>
</gene>
<evidence type="ECO:0000313" key="3">
    <source>
        <dbReference type="EMBL" id="KAK5774237.1"/>
    </source>
</evidence>
<dbReference type="PANTHER" id="PTHR37784:SF8">
    <property type="entry name" value="PROTEIN MSN1"/>
    <property type="match status" value="1"/>
</dbReference>
<accession>A0AAN7WLR8</accession>
<dbReference type="EMBL" id="JAWIZZ010000055">
    <property type="protein sequence ID" value="KAK5774237.1"/>
    <property type="molecule type" value="Genomic_DNA"/>
</dbReference>
<proteinExistence type="predicted"/>
<feature type="region of interest" description="Disordered" evidence="1">
    <location>
        <begin position="245"/>
        <end position="280"/>
    </location>
</feature>
<organism evidence="3 4">
    <name type="scientific">Arxiozyma heterogenica</name>
    <dbReference type="NCBI Taxonomy" id="278026"/>
    <lineage>
        <taxon>Eukaryota</taxon>
        <taxon>Fungi</taxon>
        <taxon>Dikarya</taxon>
        <taxon>Ascomycota</taxon>
        <taxon>Saccharomycotina</taxon>
        <taxon>Saccharomycetes</taxon>
        <taxon>Saccharomycetales</taxon>
        <taxon>Saccharomycetaceae</taxon>
        <taxon>Arxiozyma</taxon>
    </lineage>
</organism>
<reference evidence="4" key="1">
    <citation type="submission" date="2023-07" db="EMBL/GenBank/DDBJ databases">
        <title>A draft genome of Kazachstania heterogenica Y-27499.</title>
        <authorList>
            <person name="Donic C."/>
            <person name="Kralova J.S."/>
            <person name="Fidel L."/>
            <person name="Ben-Dor S."/>
            <person name="Jung S."/>
        </authorList>
    </citation>
    <scope>NUCLEOTIDE SEQUENCE [LARGE SCALE GENOMIC DNA]</scope>
    <source>
        <strain evidence="4">Y27499</strain>
    </source>
</reference>
<evidence type="ECO:0000256" key="1">
    <source>
        <dbReference type="SAM" id="MobiDB-lite"/>
    </source>
</evidence>
<dbReference type="Proteomes" id="UP001306508">
    <property type="component" value="Unassembled WGS sequence"/>
</dbReference>
<dbReference type="GO" id="GO:0000978">
    <property type="term" value="F:RNA polymerase II cis-regulatory region sequence-specific DNA binding"/>
    <property type="evidence" value="ECO:0007669"/>
    <property type="project" value="TreeGrafter"/>
</dbReference>
<evidence type="ECO:0000313" key="4">
    <source>
        <dbReference type="Proteomes" id="UP001306508"/>
    </source>
</evidence>
<protein>
    <recommendedName>
        <fullName evidence="2">Transcription activator GCR1-like domain-containing protein</fullName>
    </recommendedName>
</protein>
<dbReference type="GO" id="GO:0000981">
    <property type="term" value="F:DNA-binding transcription factor activity, RNA polymerase II-specific"/>
    <property type="evidence" value="ECO:0007669"/>
    <property type="project" value="TreeGrafter"/>
</dbReference>
<dbReference type="InterPro" id="IPR022210">
    <property type="entry name" value="TF_GCR1-like"/>
</dbReference>